<evidence type="ECO:0000256" key="3">
    <source>
        <dbReference type="SAM" id="MobiDB-lite"/>
    </source>
</evidence>
<feature type="repeat" description="HEAT" evidence="2">
    <location>
        <begin position="172"/>
        <end position="211"/>
    </location>
</feature>
<feature type="region of interest" description="Disordered" evidence="3">
    <location>
        <begin position="1"/>
        <end position="32"/>
    </location>
</feature>
<proteinExistence type="predicted"/>
<dbReference type="PANTHER" id="PTHR10648">
    <property type="entry name" value="SERINE/THREONINE-PROTEIN PHOSPHATASE PP2A 65 KDA REGULATORY SUBUNIT"/>
    <property type="match status" value="1"/>
</dbReference>
<dbReference type="InParanoid" id="A0A2R5GM29"/>
<feature type="repeat" description="HEAT" evidence="2">
    <location>
        <begin position="249"/>
        <end position="287"/>
    </location>
</feature>
<dbReference type="OrthoDB" id="340346at2759"/>
<evidence type="ECO:0000313" key="5">
    <source>
        <dbReference type="Proteomes" id="UP000241890"/>
    </source>
</evidence>
<dbReference type="InterPro" id="IPR021133">
    <property type="entry name" value="HEAT_type_2"/>
</dbReference>
<protein>
    <submittedName>
        <fullName evidence="4">Serine/threonine-protein phosphatase 2A 65 kDa regulatory subunit A beta isoform</fullName>
    </submittedName>
</protein>
<accession>A0A2R5GM29</accession>
<reference evidence="4 5" key="1">
    <citation type="submission" date="2017-12" db="EMBL/GenBank/DDBJ databases">
        <title>Sequencing, de novo assembly and annotation of complete genome of a new Thraustochytrid species, strain FCC1311.</title>
        <authorList>
            <person name="Sedici K."/>
            <person name="Godart F."/>
            <person name="Aiese Cigliano R."/>
            <person name="Sanseverino W."/>
            <person name="Barakat M."/>
            <person name="Ortet P."/>
            <person name="Marechal E."/>
            <person name="Cagnac O."/>
            <person name="Amato A."/>
        </authorList>
    </citation>
    <scope>NUCLEOTIDE SEQUENCE [LARGE SCALE GENOMIC DNA]</scope>
</reference>
<dbReference type="PROSITE" id="PS50077">
    <property type="entry name" value="HEAT_REPEAT"/>
    <property type="match status" value="5"/>
</dbReference>
<gene>
    <name evidence="4" type="ORF">FCC1311_081622</name>
</gene>
<feature type="repeat" description="HEAT" evidence="2">
    <location>
        <begin position="212"/>
        <end position="248"/>
    </location>
</feature>
<keyword evidence="5" id="KW-1185">Reference proteome</keyword>
<feature type="repeat" description="HEAT" evidence="2">
    <location>
        <begin position="87"/>
        <end position="124"/>
    </location>
</feature>
<dbReference type="GO" id="GO:0019888">
    <property type="term" value="F:protein phosphatase regulator activity"/>
    <property type="evidence" value="ECO:0007669"/>
    <property type="project" value="TreeGrafter"/>
</dbReference>
<dbReference type="InterPro" id="IPR016024">
    <property type="entry name" value="ARM-type_fold"/>
</dbReference>
<dbReference type="Proteomes" id="UP000241890">
    <property type="component" value="Unassembled WGS sequence"/>
</dbReference>
<feature type="repeat" description="HEAT" evidence="2">
    <location>
        <begin position="288"/>
        <end position="326"/>
    </location>
</feature>
<dbReference type="Gene3D" id="1.25.10.10">
    <property type="entry name" value="Leucine-rich Repeat Variant"/>
    <property type="match status" value="3"/>
</dbReference>
<dbReference type="PANTHER" id="PTHR10648:SF1">
    <property type="entry name" value="SERINE_THREONINE-PROTEIN PHOSPHATASE 4 REGULATORY SUBUNIT 1"/>
    <property type="match status" value="1"/>
</dbReference>
<evidence type="ECO:0000313" key="4">
    <source>
        <dbReference type="EMBL" id="GBG31937.1"/>
    </source>
</evidence>
<dbReference type="EMBL" id="BEYU01000110">
    <property type="protein sequence ID" value="GBG31937.1"/>
    <property type="molecule type" value="Genomic_DNA"/>
</dbReference>
<keyword evidence="1" id="KW-0677">Repeat</keyword>
<dbReference type="AlphaFoldDB" id="A0A2R5GM29"/>
<feature type="compositionally biased region" description="Gly residues" evidence="3">
    <location>
        <begin position="14"/>
        <end position="23"/>
    </location>
</feature>
<organism evidence="4 5">
    <name type="scientific">Hondaea fermentalgiana</name>
    <dbReference type="NCBI Taxonomy" id="2315210"/>
    <lineage>
        <taxon>Eukaryota</taxon>
        <taxon>Sar</taxon>
        <taxon>Stramenopiles</taxon>
        <taxon>Bigyra</taxon>
        <taxon>Labyrinthulomycetes</taxon>
        <taxon>Thraustochytrida</taxon>
        <taxon>Thraustochytriidae</taxon>
        <taxon>Hondaea</taxon>
    </lineage>
</organism>
<dbReference type="InterPro" id="IPR051023">
    <property type="entry name" value="PP2A_Regulatory_Subunit_A"/>
</dbReference>
<name>A0A2R5GM29_9STRA</name>
<sequence>MWTRGLSARSAAAGSGGGGPGGGHGEHDPDEALTPTFEDLAIDPGLDDVDRVVRYATGTVELQRLVHVMMLSDTARSAGFETAAARLFPLTREICRDQEPVVRQNLATQLSAMCQFCSEVGTEEAYKASISMLVPTFRTLVLDGVDDVREAASIHLIKSAAHVREGDLMEHILSIVLELAHDEGNEKLRITSAGLLNGLAPRFGPELCQQFVVPELVSLSQDPSFKVRKAVALSMDKIMRVAHTCSVRLLPAYERLSKDSIWGVRKACADSLALLAEGVDESDRVSRLLPLMRRFVRDNSKWVRGALSQRLGRFIACLPEDQITDELLDLFLGMADIHSPSCWINSNNGAGPGSNGGNNASGGASAKRASYASGGDSLRSSFGGPPEGVLVGGQNAPNDFANNIMYCCAFSFPAVVLKAGAGRWLKLQRTFFTLVNCDNQLVRRVMAYSLHELAKILGPAITETDLLPVLVAFLRDVDQVKTGTLLSMSQFYSCLANSAREARVQLLVDVFDEASARNRSASMTINELTIGAMGANAVGMPVANLTSATNRWRFRKIIASQMADFVALFSVSTTVKYIVPLGGRLLHDDVYEVREAAHSMVGPCLRRLREADENNNYQNFQDSLLTLARARSYADRQHYVLICSSLVLSSQYRDELTDYLGAAFLDCAMDPVANVRLACIRSLAKIAEQRVEEDTAADLAGELSHRPPSFFERFPAAIGALESLARDQDREVVTIARNALALMHL</sequence>
<dbReference type="SUPFAM" id="SSF48371">
    <property type="entry name" value="ARM repeat"/>
    <property type="match status" value="1"/>
</dbReference>
<comment type="caution">
    <text evidence="4">The sequence shown here is derived from an EMBL/GenBank/DDBJ whole genome shotgun (WGS) entry which is preliminary data.</text>
</comment>
<dbReference type="InterPro" id="IPR011989">
    <property type="entry name" value="ARM-like"/>
</dbReference>
<evidence type="ECO:0000256" key="1">
    <source>
        <dbReference type="ARBA" id="ARBA00022737"/>
    </source>
</evidence>
<dbReference type="GO" id="GO:0005737">
    <property type="term" value="C:cytoplasm"/>
    <property type="evidence" value="ECO:0007669"/>
    <property type="project" value="TreeGrafter"/>
</dbReference>
<evidence type="ECO:0000256" key="2">
    <source>
        <dbReference type="PROSITE-ProRule" id="PRU00103"/>
    </source>
</evidence>